<keyword evidence="1" id="KW-0812">Transmembrane</keyword>
<reference evidence="2" key="1">
    <citation type="journal article" date="2014" name="Front. Microbiol.">
        <title>High frequency of phylogenetically diverse reductive dehalogenase-homologous genes in deep subseafloor sedimentary metagenomes.</title>
        <authorList>
            <person name="Kawai M."/>
            <person name="Futagami T."/>
            <person name="Toyoda A."/>
            <person name="Takaki Y."/>
            <person name="Nishi S."/>
            <person name="Hori S."/>
            <person name="Arai W."/>
            <person name="Tsubouchi T."/>
            <person name="Morono Y."/>
            <person name="Uchiyama I."/>
            <person name="Ito T."/>
            <person name="Fujiyama A."/>
            <person name="Inagaki F."/>
            <person name="Takami H."/>
        </authorList>
    </citation>
    <scope>NUCLEOTIDE SEQUENCE</scope>
    <source>
        <strain evidence="2">Expedition CK06-06</strain>
    </source>
</reference>
<keyword evidence="1" id="KW-0472">Membrane</keyword>
<protein>
    <submittedName>
        <fullName evidence="2">Uncharacterized protein</fullName>
    </submittedName>
</protein>
<feature type="non-terminal residue" evidence="2">
    <location>
        <position position="1"/>
    </location>
</feature>
<sequence>APWNKLSVIGSIGIGISSLVAGIFFKNYRSVLLPLGISSTSLGVLFGLFPSVKEVPPGGRLRVPGQRAGSKITLRSPGPNQNIKGRNISSNVQLRPARSGNTFAQKNPEERLLILKKEEQDLELKKEADRLEAELKFKTLIIRNNNRFRTPVCQRFARVH</sequence>
<name>X1PN50_9ZZZZ</name>
<accession>X1PN50</accession>
<feature type="transmembrane region" description="Helical" evidence="1">
    <location>
        <begin position="32"/>
        <end position="52"/>
    </location>
</feature>
<comment type="caution">
    <text evidence="2">The sequence shown here is derived from an EMBL/GenBank/DDBJ whole genome shotgun (WGS) entry which is preliminary data.</text>
</comment>
<feature type="transmembrane region" description="Helical" evidence="1">
    <location>
        <begin position="6"/>
        <end position="25"/>
    </location>
</feature>
<keyword evidence="1" id="KW-1133">Transmembrane helix</keyword>
<proteinExistence type="predicted"/>
<organism evidence="2">
    <name type="scientific">marine sediment metagenome</name>
    <dbReference type="NCBI Taxonomy" id="412755"/>
    <lineage>
        <taxon>unclassified sequences</taxon>
        <taxon>metagenomes</taxon>
        <taxon>ecological metagenomes</taxon>
    </lineage>
</organism>
<dbReference type="EMBL" id="BARV01034143">
    <property type="protein sequence ID" value="GAI57278.1"/>
    <property type="molecule type" value="Genomic_DNA"/>
</dbReference>
<evidence type="ECO:0000313" key="2">
    <source>
        <dbReference type="EMBL" id="GAI57278.1"/>
    </source>
</evidence>
<evidence type="ECO:0000256" key="1">
    <source>
        <dbReference type="SAM" id="Phobius"/>
    </source>
</evidence>
<dbReference type="AlphaFoldDB" id="X1PN50"/>
<gene>
    <name evidence="2" type="ORF">S06H3_53544</name>
</gene>